<dbReference type="AlphaFoldDB" id="A0A426TY47"/>
<evidence type="ECO:0000313" key="2">
    <source>
        <dbReference type="Proteomes" id="UP000280307"/>
    </source>
</evidence>
<organism evidence="1 2">
    <name type="scientific">Candidatus Viridilinea halotolerans</name>
    <dbReference type="NCBI Taxonomy" id="2491704"/>
    <lineage>
        <taxon>Bacteria</taxon>
        <taxon>Bacillati</taxon>
        <taxon>Chloroflexota</taxon>
        <taxon>Chloroflexia</taxon>
        <taxon>Chloroflexales</taxon>
        <taxon>Chloroflexineae</taxon>
        <taxon>Oscillochloridaceae</taxon>
        <taxon>Candidatus Viridilinea</taxon>
    </lineage>
</organism>
<sequence length="178" mass="20102">MRKEFSKALRTSFSKKMQTLVPQFHPEKVTSSYCWPGERAFCNRIDESLCCWIVLSPSPKDYDEFTLLLGWSIYGKYPETGVVPLLNLPTPDHKEFAQPEYLMRLPQLWTESDPWWVIKPFTVALTSAQLQASLTPLTQAETEVLVLPQVEAAFGKLLEVGLPYLAKYVAFRGGAGAA</sequence>
<reference evidence="1 2" key="1">
    <citation type="submission" date="2018-12" db="EMBL/GenBank/DDBJ databases">
        <title>Genome Sequence of Candidatus Viridilinea halotolerans isolated from saline sulfide-rich spring.</title>
        <authorList>
            <person name="Grouzdev D.S."/>
            <person name="Burganskaya E.I."/>
            <person name="Krutkina M.S."/>
            <person name="Sukhacheva M.V."/>
            <person name="Gorlenko V.M."/>
        </authorList>
    </citation>
    <scope>NUCLEOTIDE SEQUENCE [LARGE SCALE GENOMIC DNA]</scope>
    <source>
        <strain evidence="1">Chok-6</strain>
    </source>
</reference>
<accession>A0A426TY47</accession>
<protein>
    <submittedName>
        <fullName evidence="1">Uncharacterized protein</fullName>
    </submittedName>
</protein>
<name>A0A426TY47_9CHLR</name>
<evidence type="ECO:0000313" key="1">
    <source>
        <dbReference type="EMBL" id="RRR70640.1"/>
    </source>
</evidence>
<dbReference type="EMBL" id="RSAS01000506">
    <property type="protein sequence ID" value="RRR70640.1"/>
    <property type="molecule type" value="Genomic_DNA"/>
</dbReference>
<gene>
    <name evidence="1" type="ORF">EI684_13025</name>
</gene>
<dbReference type="Proteomes" id="UP000280307">
    <property type="component" value="Unassembled WGS sequence"/>
</dbReference>
<comment type="caution">
    <text evidence="1">The sequence shown here is derived from an EMBL/GenBank/DDBJ whole genome shotgun (WGS) entry which is preliminary data.</text>
</comment>
<proteinExistence type="predicted"/>